<dbReference type="PANTHER" id="PTHR24559:SF444">
    <property type="entry name" value="REVERSE TRANSCRIPTASE DOMAIN-CONTAINING PROTEIN"/>
    <property type="match status" value="1"/>
</dbReference>
<protein>
    <recommendedName>
        <fullName evidence="1">Reverse transcriptase domain-containing protein</fullName>
    </recommendedName>
</protein>
<reference evidence="2" key="2">
    <citation type="submission" date="2022-01" db="EMBL/GenBank/DDBJ databases">
        <authorList>
            <person name="Yamashiro T."/>
            <person name="Shiraishi A."/>
            <person name="Satake H."/>
            <person name="Nakayama K."/>
        </authorList>
    </citation>
    <scope>NUCLEOTIDE SEQUENCE</scope>
</reference>
<dbReference type="Proteomes" id="UP001151760">
    <property type="component" value="Unassembled WGS sequence"/>
</dbReference>
<feature type="domain" description="Reverse transcriptase" evidence="1">
    <location>
        <begin position="151"/>
        <end position="222"/>
    </location>
</feature>
<organism evidence="2 3">
    <name type="scientific">Tanacetum coccineum</name>
    <dbReference type="NCBI Taxonomy" id="301880"/>
    <lineage>
        <taxon>Eukaryota</taxon>
        <taxon>Viridiplantae</taxon>
        <taxon>Streptophyta</taxon>
        <taxon>Embryophyta</taxon>
        <taxon>Tracheophyta</taxon>
        <taxon>Spermatophyta</taxon>
        <taxon>Magnoliopsida</taxon>
        <taxon>eudicotyledons</taxon>
        <taxon>Gunneridae</taxon>
        <taxon>Pentapetalae</taxon>
        <taxon>asterids</taxon>
        <taxon>campanulids</taxon>
        <taxon>Asterales</taxon>
        <taxon>Asteraceae</taxon>
        <taxon>Asteroideae</taxon>
        <taxon>Anthemideae</taxon>
        <taxon>Anthemidinae</taxon>
        <taxon>Tanacetum</taxon>
    </lineage>
</organism>
<dbReference type="InterPro" id="IPR043502">
    <property type="entry name" value="DNA/RNA_pol_sf"/>
</dbReference>
<accession>A0ABQ5GN31</accession>
<dbReference type="EMBL" id="BQNB010018663">
    <property type="protein sequence ID" value="GJT76884.1"/>
    <property type="molecule type" value="Genomic_DNA"/>
</dbReference>
<name>A0ABQ5GN31_9ASTR</name>
<comment type="caution">
    <text evidence="2">The sequence shown here is derived from an EMBL/GenBank/DDBJ whole genome shotgun (WGS) entry which is preliminary data.</text>
</comment>
<evidence type="ECO:0000313" key="3">
    <source>
        <dbReference type="Proteomes" id="UP001151760"/>
    </source>
</evidence>
<proteinExistence type="predicted"/>
<dbReference type="CDD" id="cd01647">
    <property type="entry name" value="RT_LTR"/>
    <property type="match status" value="1"/>
</dbReference>
<dbReference type="SUPFAM" id="SSF56672">
    <property type="entry name" value="DNA/RNA polymerases"/>
    <property type="match status" value="1"/>
</dbReference>
<dbReference type="InterPro" id="IPR053134">
    <property type="entry name" value="RNA-dir_DNA_polymerase"/>
</dbReference>
<reference evidence="2" key="1">
    <citation type="journal article" date="2022" name="Int. J. Mol. Sci.">
        <title>Draft Genome of Tanacetum Coccineum: Genomic Comparison of Closely Related Tanacetum-Family Plants.</title>
        <authorList>
            <person name="Yamashiro T."/>
            <person name="Shiraishi A."/>
            <person name="Nakayama K."/>
            <person name="Satake H."/>
        </authorList>
    </citation>
    <scope>NUCLEOTIDE SEQUENCE</scope>
</reference>
<dbReference type="PANTHER" id="PTHR24559">
    <property type="entry name" value="TRANSPOSON TY3-I GAG-POL POLYPROTEIN"/>
    <property type="match status" value="1"/>
</dbReference>
<dbReference type="Gene3D" id="3.30.70.270">
    <property type="match status" value="2"/>
</dbReference>
<keyword evidence="3" id="KW-1185">Reference proteome</keyword>
<dbReference type="Gene3D" id="3.10.10.10">
    <property type="entry name" value="HIV Type 1 Reverse Transcriptase, subunit A, domain 1"/>
    <property type="match status" value="1"/>
</dbReference>
<dbReference type="InterPro" id="IPR043128">
    <property type="entry name" value="Rev_trsase/Diguanyl_cyclase"/>
</dbReference>
<dbReference type="InterPro" id="IPR000477">
    <property type="entry name" value="RT_dom"/>
</dbReference>
<sequence length="365" mass="42387">MMFDFSSCLFADSAMNLVSDSSNVSLRSGYEEFLLLRCRNLALIAYTVLQIMNTPYSIDLNTPYCLLKIHRIGNCEYAFTCEELALIRRIFFSGIPAVMVRNGEMGSPPVREIKFRIELVPRAISVAKSPIDWHLLKWRSCQDNSKNSRTKLTIKNRYPLPRIDDLFDQLQGSQYFSKIDFRSGYHQLRVHEDDIPKSAFTTRYEYSEFIVMPFGLTNAPATREEHEVHLGLVLELLKEEKLYAKFSKCEFWLREGKYDMWRLRIKQYFQVQDYALWDVIENGNSFKLVAQTTTNADGTSNISITRSCKLLKEKVQKNNDVKARSMLLMALPNEHIMTFNQYKDAKTLFATIQTRFGGNEATKKT</sequence>
<gene>
    <name evidence="2" type="ORF">Tco_1043609</name>
</gene>
<dbReference type="Pfam" id="PF00078">
    <property type="entry name" value="RVT_1"/>
    <property type="match status" value="1"/>
</dbReference>
<evidence type="ECO:0000313" key="2">
    <source>
        <dbReference type="EMBL" id="GJT76884.1"/>
    </source>
</evidence>
<evidence type="ECO:0000259" key="1">
    <source>
        <dbReference type="Pfam" id="PF00078"/>
    </source>
</evidence>